<accession>A0A7Z1AH12</accession>
<comment type="caution">
    <text evidence="1">The sequence shown here is derived from an EMBL/GenBank/DDBJ whole genome shotgun (WGS) entry which is preliminary data.</text>
</comment>
<protein>
    <submittedName>
        <fullName evidence="1">Autoinducer synthetase</fullName>
    </submittedName>
</protein>
<dbReference type="AlphaFoldDB" id="A0A7Z1AH12"/>
<evidence type="ECO:0000313" key="2">
    <source>
        <dbReference type="Proteomes" id="UP000094769"/>
    </source>
</evidence>
<dbReference type="RefSeq" id="WP_069121339.1">
    <property type="nucleotide sequence ID" value="NZ_MARB01000003.1"/>
</dbReference>
<dbReference type="EMBL" id="MARB01000003">
    <property type="protein sequence ID" value="ODJ89113.1"/>
    <property type="molecule type" value="Genomic_DNA"/>
</dbReference>
<keyword evidence="2" id="KW-1185">Reference proteome</keyword>
<reference evidence="1 2" key="1">
    <citation type="submission" date="2016-06" db="EMBL/GenBank/DDBJ databases">
        <title>Genome sequence of endosymbiont of Candidatus Endolucinida thiodiazotropha.</title>
        <authorList>
            <person name="Poehlein A."/>
            <person name="Koenig S."/>
            <person name="Heiden S.E."/>
            <person name="Thuermer A."/>
            <person name="Voget S."/>
            <person name="Daniel R."/>
            <person name="Markert S."/>
            <person name="Gros O."/>
            <person name="Schweder T."/>
        </authorList>
    </citation>
    <scope>NUCLEOTIDE SEQUENCE [LARGE SCALE GENOMIC DNA]</scope>
    <source>
        <strain evidence="1 2">COS</strain>
    </source>
</reference>
<proteinExistence type="predicted"/>
<dbReference type="InterPro" id="IPR022484">
    <property type="entry name" value="PEP-CTERM/exosrtase_acylTfrase"/>
</dbReference>
<dbReference type="NCBIfam" id="TIGR03694">
    <property type="entry name" value="exosort_acyl"/>
    <property type="match status" value="1"/>
</dbReference>
<organism evidence="1 2">
    <name type="scientific">Candidatus Thiodiazotropha endolucinida</name>
    <dbReference type="NCBI Taxonomy" id="1655433"/>
    <lineage>
        <taxon>Bacteria</taxon>
        <taxon>Pseudomonadati</taxon>
        <taxon>Pseudomonadota</taxon>
        <taxon>Gammaproteobacteria</taxon>
        <taxon>Chromatiales</taxon>
        <taxon>Sedimenticolaceae</taxon>
        <taxon>Candidatus Thiodiazotropha</taxon>
    </lineage>
</organism>
<sequence>MDNLARNFSIYFYPRYAATHHQRRFSYSIRYQVYAEELGWEPLNERRLERDECDNYAHHCLLEHKRTGDIAGCVRLVVPPAGNRQAHLPFQLHDIDITRSDNLSHLTQSKVGEISRLAVPSCFRRRANETGKPFILGSHNPTLFTKEERRNFPNISIGLYLSAIAMVDICKLDFALVVMEPRLQRHLKRYGLMFRQISSTFELKGERALYELPRSELTCHMNPQILSLYDLIHGELDSQPWQGKSQMDDRQYNDPV</sequence>
<dbReference type="OrthoDB" id="582214at2"/>
<dbReference type="Proteomes" id="UP000094769">
    <property type="component" value="Unassembled WGS sequence"/>
</dbReference>
<dbReference type="InterPro" id="IPR016181">
    <property type="entry name" value="Acyl_CoA_acyltransferase"/>
</dbReference>
<gene>
    <name evidence="1" type="ORF">CODIS_07260</name>
</gene>
<evidence type="ECO:0000313" key="1">
    <source>
        <dbReference type="EMBL" id="ODJ89113.1"/>
    </source>
</evidence>
<name>A0A7Z1AH12_9GAMM</name>
<dbReference type="Pfam" id="PF13444">
    <property type="entry name" value="Acetyltransf_5"/>
    <property type="match status" value="1"/>
</dbReference>
<dbReference type="Gene3D" id="3.40.630.30">
    <property type="match status" value="1"/>
</dbReference>
<dbReference type="SUPFAM" id="SSF55729">
    <property type="entry name" value="Acyl-CoA N-acyltransferases (Nat)"/>
    <property type="match status" value="1"/>
</dbReference>